<proteinExistence type="predicted"/>
<protein>
    <submittedName>
        <fullName evidence="3">Glycine betaine/proline transport system substrate-binding protein</fullName>
    </submittedName>
</protein>
<comment type="caution">
    <text evidence="3">The sequence shown here is derived from an EMBL/GenBank/DDBJ whole genome shotgun (WGS) entry which is preliminary data.</text>
</comment>
<dbReference type="Proteomes" id="UP000252582">
    <property type="component" value="Unassembled WGS sequence"/>
</dbReference>
<accession>A0A6I7HP38</accession>
<evidence type="ECO:0000313" key="4">
    <source>
        <dbReference type="Proteomes" id="UP000252582"/>
    </source>
</evidence>
<evidence type="ECO:0000259" key="2">
    <source>
        <dbReference type="Pfam" id="PF04069"/>
    </source>
</evidence>
<keyword evidence="4" id="KW-1185">Reference proteome</keyword>
<dbReference type="Gene3D" id="3.10.105.10">
    <property type="entry name" value="Dipeptide-binding Protein, Domain 3"/>
    <property type="match status" value="1"/>
</dbReference>
<dbReference type="RefSeq" id="WP_114363371.1">
    <property type="nucleotide sequence ID" value="NZ_QPIX01000006.1"/>
</dbReference>
<dbReference type="CDD" id="cd13643">
    <property type="entry name" value="PBP2_BCP_2"/>
    <property type="match status" value="1"/>
</dbReference>
<name>A0A6I7HP38_9HYPH</name>
<keyword evidence="1" id="KW-0732">Signal</keyword>
<organism evidence="3 4">
    <name type="scientific">Ciceribacter lividus</name>
    <dbReference type="NCBI Taxonomy" id="1197950"/>
    <lineage>
        <taxon>Bacteria</taxon>
        <taxon>Pseudomonadati</taxon>
        <taxon>Pseudomonadota</taxon>
        <taxon>Alphaproteobacteria</taxon>
        <taxon>Hyphomicrobiales</taxon>
        <taxon>Rhizobiaceae</taxon>
        <taxon>Ciceribacter</taxon>
    </lineage>
</organism>
<feature type="signal peptide" evidence="1">
    <location>
        <begin position="1"/>
        <end position="23"/>
    </location>
</feature>
<sequence length="321" mass="35467">MLDLARLPRLSAAVLLLSGVVLATPSMAQESTDPIKLTLHDWTGQLITTNIMGEVLKKAGYSVEYVQADYLAQFAGLETGDLHVAMEIWATTGQEALDNAVATGKVENLGETGMQAKEEWWFPEYMKEKCPGLPNWEALKEPACAEAFSTAETAPKGRYLGGPVTWGGFDDERVEALDLPFEVVHAGTDAALFAELESAYQRQAPIMLWIYAPHWAPAKYKGEWVEFPAYTPECYNDASWGSNPDMAYDCGKPFGPIWKAGWVGVKDKWPGAYKAIKAFNVNNDEMGAMITDVDVNGKKLEDVVAAWMAANEARWSEWVKK</sequence>
<dbReference type="InterPro" id="IPR007210">
    <property type="entry name" value="ABC_Gly_betaine_transp_sub-bd"/>
</dbReference>
<dbReference type="EMBL" id="QPIX01000006">
    <property type="protein sequence ID" value="RCW23946.1"/>
    <property type="molecule type" value="Genomic_DNA"/>
</dbReference>
<dbReference type="GO" id="GO:0043190">
    <property type="term" value="C:ATP-binding cassette (ABC) transporter complex"/>
    <property type="evidence" value="ECO:0007669"/>
    <property type="project" value="InterPro"/>
</dbReference>
<feature type="domain" description="ABC-type glycine betaine transport system substrate-binding" evidence="2">
    <location>
        <begin position="33"/>
        <end position="309"/>
    </location>
</feature>
<evidence type="ECO:0000313" key="3">
    <source>
        <dbReference type="EMBL" id="RCW23946.1"/>
    </source>
</evidence>
<gene>
    <name evidence="3" type="ORF">DFR48_10668</name>
</gene>
<evidence type="ECO:0000256" key="1">
    <source>
        <dbReference type="SAM" id="SignalP"/>
    </source>
</evidence>
<dbReference type="Pfam" id="PF04069">
    <property type="entry name" value="OpuAC"/>
    <property type="match status" value="1"/>
</dbReference>
<dbReference type="AlphaFoldDB" id="A0A6I7HP38"/>
<reference evidence="3 4" key="1">
    <citation type="submission" date="2018-07" db="EMBL/GenBank/DDBJ databases">
        <title>Genomic Encyclopedia of Type Strains, Phase IV (KMG-IV): sequencing the most valuable type-strain genomes for metagenomic binning, comparative biology and taxonomic classification.</title>
        <authorList>
            <person name="Goeker M."/>
        </authorList>
    </citation>
    <scope>NUCLEOTIDE SEQUENCE [LARGE SCALE GENOMIC DNA]</scope>
    <source>
        <strain evidence="3 4">DSM 25528</strain>
    </source>
</reference>
<dbReference type="Gene3D" id="3.40.190.100">
    <property type="entry name" value="Glycine betaine-binding periplasmic protein, domain 2"/>
    <property type="match status" value="1"/>
</dbReference>
<dbReference type="Gene3D" id="3.40.190.10">
    <property type="entry name" value="Periplasmic binding protein-like II"/>
    <property type="match status" value="1"/>
</dbReference>
<dbReference type="SUPFAM" id="SSF53850">
    <property type="entry name" value="Periplasmic binding protein-like II"/>
    <property type="match status" value="1"/>
</dbReference>
<dbReference type="GO" id="GO:0022857">
    <property type="term" value="F:transmembrane transporter activity"/>
    <property type="evidence" value="ECO:0007669"/>
    <property type="project" value="InterPro"/>
</dbReference>
<feature type="chain" id="PRO_5026103933" evidence="1">
    <location>
        <begin position="24"/>
        <end position="321"/>
    </location>
</feature>